<dbReference type="Pfam" id="PF00480">
    <property type="entry name" value="ROK"/>
    <property type="match status" value="1"/>
</dbReference>
<name>A0A553ZVI8_9BACI</name>
<accession>A0A553ZVI8</accession>
<organism evidence="2 3">
    <name type="scientific">Alkalicoccobacillus porphyridii</name>
    <dbReference type="NCBI Taxonomy" id="2597270"/>
    <lineage>
        <taxon>Bacteria</taxon>
        <taxon>Bacillati</taxon>
        <taxon>Bacillota</taxon>
        <taxon>Bacilli</taxon>
        <taxon>Bacillales</taxon>
        <taxon>Bacillaceae</taxon>
        <taxon>Alkalicoccobacillus</taxon>
    </lineage>
</organism>
<evidence type="ECO:0000313" key="2">
    <source>
        <dbReference type="EMBL" id="TSB45500.1"/>
    </source>
</evidence>
<sequence length="305" mass="31974">MKYALGIDIGGTKIAAGLINQSGEIVKQAVIPTEAVAVTPEKKINQVISELKSMIEDINSDELIGIGIGAPGPLNGKEGVLTEPPNLRAWWGAPIKRWFKESFSCPVIMENDANAAVLAEKWLGAGQGCEHFIYMTISTGIGAGIYSHGRLLTGAYGNAGEVGHIVIDPAYGTSACGQKGTLEWIASGTAIARQATALKGKPMTSQEVFEQAAAGDQELKQLVDKVFEKIGVGCVTLINLLEPERIVLGGGVTNVGEPLFSGVKAYVEKFAISSAGRNTEIVPAMLHQNAGLLGAAALILHQNEG</sequence>
<dbReference type="SUPFAM" id="SSF53067">
    <property type="entry name" value="Actin-like ATPase domain"/>
    <property type="match status" value="1"/>
</dbReference>
<gene>
    <name evidence="2" type="ORF">FN960_16350</name>
</gene>
<dbReference type="InterPro" id="IPR043129">
    <property type="entry name" value="ATPase_NBD"/>
</dbReference>
<dbReference type="PANTHER" id="PTHR18964">
    <property type="entry name" value="ROK (REPRESSOR, ORF, KINASE) FAMILY"/>
    <property type="match status" value="1"/>
</dbReference>
<dbReference type="InterPro" id="IPR000600">
    <property type="entry name" value="ROK"/>
</dbReference>
<protein>
    <submittedName>
        <fullName evidence="2">ROK family protein</fullName>
    </submittedName>
</protein>
<evidence type="ECO:0000313" key="3">
    <source>
        <dbReference type="Proteomes" id="UP000318521"/>
    </source>
</evidence>
<dbReference type="InterPro" id="IPR049874">
    <property type="entry name" value="ROK_cs"/>
</dbReference>
<comment type="caution">
    <text evidence="2">The sequence shown here is derived from an EMBL/GenBank/DDBJ whole genome shotgun (WGS) entry which is preliminary data.</text>
</comment>
<dbReference type="CDD" id="cd24068">
    <property type="entry name" value="ASKHA_NBD_ROK_FnNanK-like"/>
    <property type="match status" value="1"/>
</dbReference>
<proteinExistence type="inferred from homology"/>
<dbReference type="EMBL" id="VLXZ01000011">
    <property type="protein sequence ID" value="TSB45500.1"/>
    <property type="molecule type" value="Genomic_DNA"/>
</dbReference>
<dbReference type="Proteomes" id="UP000318521">
    <property type="component" value="Unassembled WGS sequence"/>
</dbReference>
<dbReference type="PROSITE" id="PS01125">
    <property type="entry name" value="ROK"/>
    <property type="match status" value="1"/>
</dbReference>
<keyword evidence="3" id="KW-1185">Reference proteome</keyword>
<reference evidence="2 3" key="1">
    <citation type="submission" date="2019-07" db="EMBL/GenBank/DDBJ databases">
        <authorList>
            <person name="Park Y.J."/>
            <person name="Jeong S.E."/>
            <person name="Jung H.S."/>
        </authorList>
    </citation>
    <scope>NUCLEOTIDE SEQUENCE [LARGE SCALE GENOMIC DNA]</scope>
    <source>
        <strain evidence="3">P16(2019)</strain>
    </source>
</reference>
<dbReference type="AlphaFoldDB" id="A0A553ZVI8"/>
<comment type="similarity">
    <text evidence="1">Belongs to the ROK (NagC/XylR) family.</text>
</comment>
<dbReference type="RefSeq" id="WP_143849926.1">
    <property type="nucleotide sequence ID" value="NZ_VLXZ01000011.1"/>
</dbReference>
<dbReference type="OrthoDB" id="9795247at2"/>
<evidence type="ECO:0000256" key="1">
    <source>
        <dbReference type="ARBA" id="ARBA00006479"/>
    </source>
</evidence>
<dbReference type="Gene3D" id="3.30.420.40">
    <property type="match status" value="2"/>
</dbReference>
<dbReference type="PANTHER" id="PTHR18964:SF149">
    <property type="entry name" value="BIFUNCTIONAL UDP-N-ACETYLGLUCOSAMINE 2-EPIMERASE_N-ACETYLMANNOSAMINE KINASE"/>
    <property type="match status" value="1"/>
</dbReference>